<accession>A0A1C7DAD1</accession>
<evidence type="ECO:0000313" key="2">
    <source>
        <dbReference type="EMBL" id="ANU08459.1"/>
    </source>
</evidence>
<protein>
    <recommendedName>
        <fullName evidence="4">Bacterial membrane flanked domain protein</fullName>
    </recommendedName>
</protein>
<dbReference type="PATRIC" id="fig|645517.4.peg.2157"/>
<name>A0A1C7DAD1_9SPHN</name>
<keyword evidence="1" id="KW-1133">Transmembrane helix</keyword>
<keyword evidence="1" id="KW-0472">Membrane</keyword>
<dbReference type="KEGG" id="anh:A6F65_02174"/>
<evidence type="ECO:0000313" key="3">
    <source>
        <dbReference type="Proteomes" id="UP000092698"/>
    </source>
</evidence>
<keyword evidence="1" id="KW-0812">Transmembrane</keyword>
<dbReference type="AlphaFoldDB" id="A0A1C7DAD1"/>
<evidence type="ECO:0008006" key="4">
    <source>
        <dbReference type="Google" id="ProtNLM"/>
    </source>
</evidence>
<dbReference type="Proteomes" id="UP000092698">
    <property type="component" value="Chromosome"/>
</dbReference>
<organism evidence="2 3">
    <name type="scientific">Paraurantiacibacter namhicola</name>
    <dbReference type="NCBI Taxonomy" id="645517"/>
    <lineage>
        <taxon>Bacteria</taxon>
        <taxon>Pseudomonadati</taxon>
        <taxon>Pseudomonadota</taxon>
        <taxon>Alphaproteobacteria</taxon>
        <taxon>Sphingomonadales</taxon>
        <taxon>Erythrobacteraceae</taxon>
        <taxon>Paraurantiacibacter</taxon>
    </lineage>
</organism>
<reference evidence="2 3" key="1">
    <citation type="submission" date="2016-07" db="EMBL/GenBank/DDBJ databases">
        <title>Complete genome sequence of Altererythrobacter namhicola JCM 16345T, containing esterase-encoding genes.</title>
        <authorList>
            <person name="Cheng H."/>
            <person name="Wu Y.-H."/>
            <person name="Jian S.-L."/>
            <person name="Huo Y.-Y."/>
            <person name="Wang C.-S."/>
            <person name="Xu X.-W."/>
        </authorList>
    </citation>
    <scope>NUCLEOTIDE SEQUENCE [LARGE SCALE GENOMIC DNA]</scope>
    <source>
        <strain evidence="2 3">JCM 16345</strain>
    </source>
</reference>
<proteinExistence type="predicted"/>
<sequence length="198" mass="21812">MAAIHPQADVLGEALRKELQAGERLLWHDKPQQRLSLMGFSIWLFAIPWTAFALFWTGMAYAGISTTADSDGPALGLLAYAFPLFGVPFIVVGLCMLAAPLAPLFLKQRQVFGITNRRLLIITKLRATSVESFRLERLGSIKRVEHKDGSGHLSIMTGTGHDSDGDKTTETAVVGRVPRIAAVEATLRDAMERRQREL</sequence>
<evidence type="ECO:0000256" key="1">
    <source>
        <dbReference type="SAM" id="Phobius"/>
    </source>
</evidence>
<keyword evidence="3" id="KW-1185">Reference proteome</keyword>
<feature type="transmembrane region" description="Helical" evidence="1">
    <location>
        <begin position="77"/>
        <end position="99"/>
    </location>
</feature>
<dbReference type="EMBL" id="CP016545">
    <property type="protein sequence ID" value="ANU08459.1"/>
    <property type="molecule type" value="Genomic_DNA"/>
</dbReference>
<feature type="transmembrane region" description="Helical" evidence="1">
    <location>
        <begin position="35"/>
        <end position="57"/>
    </location>
</feature>
<gene>
    <name evidence="2" type="ORF">A6F65_02174</name>
</gene>